<reference evidence="4" key="1">
    <citation type="submission" date="2022-11" db="EMBL/GenBank/DDBJ databases">
        <authorList>
            <person name="Hyden B.L."/>
            <person name="Feng K."/>
            <person name="Yates T."/>
            <person name="Jawdy S."/>
            <person name="Smart L.B."/>
            <person name="Muchero W."/>
        </authorList>
    </citation>
    <scope>NUCLEOTIDE SEQUENCE</scope>
    <source>
        <tissue evidence="4">Shoot tip</tissue>
    </source>
</reference>
<dbReference type="InterPro" id="IPR001752">
    <property type="entry name" value="Kinesin_motor_dom"/>
</dbReference>
<dbReference type="InterPro" id="IPR036961">
    <property type="entry name" value="Kinesin_motor_dom_sf"/>
</dbReference>
<dbReference type="PRINTS" id="PR00380">
    <property type="entry name" value="KINESINHEAVY"/>
</dbReference>
<sequence>MFHQNVSSKCMQVLTWQGSSSKCFSSSKTSRINLVDLAGLDKTKLNDADRQLVKEGKSVKKALSQLGRSVNNLAKENHPGKFAAFSYQGSCLTHLLRESLGGNAKLTVLCNISPNNT</sequence>
<gene>
    <name evidence="4" type="ORF">OIU74_000923</name>
</gene>
<dbReference type="Gene3D" id="3.40.850.10">
    <property type="entry name" value="Kinesin motor domain"/>
    <property type="match status" value="1"/>
</dbReference>
<dbReference type="PANTHER" id="PTHR24115:SF829">
    <property type="entry name" value="KINESIN-LIKE PROTEIN KIN-12F"/>
    <property type="match status" value="1"/>
</dbReference>
<dbReference type="PANTHER" id="PTHR24115">
    <property type="entry name" value="KINESIN-RELATED"/>
    <property type="match status" value="1"/>
</dbReference>
<reference evidence="4" key="2">
    <citation type="journal article" date="2023" name="Int. J. Mol. Sci.">
        <title>De Novo Assembly and Annotation of 11 Diverse Shrub Willow (Salix) Genomes Reveals Novel Gene Organization in Sex-Linked Regions.</title>
        <authorList>
            <person name="Hyden B."/>
            <person name="Feng K."/>
            <person name="Yates T.B."/>
            <person name="Jawdy S."/>
            <person name="Cereghino C."/>
            <person name="Smart L.B."/>
            <person name="Muchero W."/>
        </authorList>
    </citation>
    <scope>NUCLEOTIDE SEQUENCE</scope>
    <source>
        <tissue evidence="4">Shoot tip</tissue>
    </source>
</reference>
<dbReference type="InterPro" id="IPR027640">
    <property type="entry name" value="Kinesin-like_fam"/>
</dbReference>
<proteinExistence type="inferred from homology"/>
<dbReference type="InterPro" id="IPR027417">
    <property type="entry name" value="P-loop_NTPase"/>
</dbReference>
<comment type="similarity">
    <text evidence="2">Belongs to the TRAFAC class myosin-kinesin ATPase superfamily. Kinesin family.</text>
</comment>
<dbReference type="GO" id="GO:0003777">
    <property type="term" value="F:microtubule motor activity"/>
    <property type="evidence" value="ECO:0007669"/>
    <property type="project" value="InterPro"/>
</dbReference>
<name>A0A9Q0X195_9ROSI</name>
<evidence type="ECO:0000313" key="4">
    <source>
        <dbReference type="EMBL" id="KAJ6776844.1"/>
    </source>
</evidence>
<accession>A0A9Q0X195</accession>
<keyword evidence="5" id="KW-1185">Reference proteome</keyword>
<protein>
    <submittedName>
        <fullName evidence="4">CENTROMERE PROTEIN E</fullName>
    </submittedName>
</protein>
<organism evidence="4 5">
    <name type="scientific">Salix koriyanagi</name>
    <dbReference type="NCBI Taxonomy" id="2511006"/>
    <lineage>
        <taxon>Eukaryota</taxon>
        <taxon>Viridiplantae</taxon>
        <taxon>Streptophyta</taxon>
        <taxon>Embryophyta</taxon>
        <taxon>Tracheophyta</taxon>
        <taxon>Spermatophyta</taxon>
        <taxon>Magnoliopsida</taxon>
        <taxon>eudicotyledons</taxon>
        <taxon>Gunneridae</taxon>
        <taxon>Pentapetalae</taxon>
        <taxon>rosids</taxon>
        <taxon>fabids</taxon>
        <taxon>Malpighiales</taxon>
        <taxon>Salicaceae</taxon>
        <taxon>Saliceae</taxon>
        <taxon>Salix</taxon>
    </lineage>
</organism>
<dbReference type="GO" id="GO:0005871">
    <property type="term" value="C:kinesin complex"/>
    <property type="evidence" value="ECO:0007669"/>
    <property type="project" value="TreeGrafter"/>
</dbReference>
<comment type="caution">
    <text evidence="4">The sequence shown here is derived from an EMBL/GenBank/DDBJ whole genome shotgun (WGS) entry which is preliminary data.</text>
</comment>
<dbReference type="GO" id="GO:0005874">
    <property type="term" value="C:microtubule"/>
    <property type="evidence" value="ECO:0007669"/>
    <property type="project" value="TreeGrafter"/>
</dbReference>
<evidence type="ECO:0000313" key="5">
    <source>
        <dbReference type="Proteomes" id="UP001151752"/>
    </source>
</evidence>
<dbReference type="PROSITE" id="PS50067">
    <property type="entry name" value="KINESIN_MOTOR_2"/>
    <property type="match status" value="1"/>
</dbReference>
<evidence type="ECO:0000256" key="2">
    <source>
        <dbReference type="PROSITE-ProRule" id="PRU00283"/>
    </source>
</evidence>
<feature type="domain" description="Kinesin motor" evidence="3">
    <location>
        <begin position="1"/>
        <end position="117"/>
    </location>
</feature>
<dbReference type="SUPFAM" id="SSF52540">
    <property type="entry name" value="P-loop containing nucleoside triphosphate hydrolases"/>
    <property type="match status" value="1"/>
</dbReference>
<dbReference type="Proteomes" id="UP001151752">
    <property type="component" value="Chromosome 16"/>
</dbReference>
<dbReference type="Pfam" id="PF00225">
    <property type="entry name" value="Kinesin"/>
    <property type="match status" value="1"/>
</dbReference>
<comment type="caution">
    <text evidence="2">Lacks conserved residue(s) required for the propagation of feature annotation.</text>
</comment>
<evidence type="ECO:0000259" key="3">
    <source>
        <dbReference type="PROSITE" id="PS50067"/>
    </source>
</evidence>
<keyword evidence="1" id="KW-0505">Motor protein</keyword>
<dbReference type="GO" id="GO:0005524">
    <property type="term" value="F:ATP binding"/>
    <property type="evidence" value="ECO:0007669"/>
    <property type="project" value="InterPro"/>
</dbReference>
<evidence type="ECO:0000256" key="1">
    <source>
        <dbReference type="ARBA" id="ARBA00023175"/>
    </source>
</evidence>
<dbReference type="GO" id="GO:0008017">
    <property type="term" value="F:microtubule binding"/>
    <property type="evidence" value="ECO:0007669"/>
    <property type="project" value="InterPro"/>
</dbReference>
<dbReference type="AlphaFoldDB" id="A0A9Q0X195"/>
<dbReference type="EMBL" id="JAPFFM010000001">
    <property type="protein sequence ID" value="KAJ6776844.1"/>
    <property type="molecule type" value="Genomic_DNA"/>
</dbReference>
<dbReference type="GO" id="GO:0007018">
    <property type="term" value="P:microtubule-based movement"/>
    <property type="evidence" value="ECO:0007669"/>
    <property type="project" value="InterPro"/>
</dbReference>
<dbReference type="GO" id="GO:0016887">
    <property type="term" value="F:ATP hydrolysis activity"/>
    <property type="evidence" value="ECO:0007669"/>
    <property type="project" value="TreeGrafter"/>
</dbReference>